<evidence type="ECO:0000313" key="3">
    <source>
        <dbReference type="Proteomes" id="UP000001019"/>
    </source>
</evidence>
<accession>Q8CKI7</accession>
<dbReference type="KEGG" id="ypm:YP_3438"/>
<dbReference type="InterPro" id="IPR011990">
    <property type="entry name" value="TPR-like_helical_dom_sf"/>
</dbReference>
<name>Q8CKI7_YERPE</name>
<proteinExistence type="predicted"/>
<dbReference type="EnsemblBacteria" id="AAS63598">
    <property type="protein sequence ID" value="AAS63598"/>
    <property type="gene ID" value="YP_3438"/>
</dbReference>
<evidence type="ECO:0000313" key="2">
    <source>
        <dbReference type="EMBL" id="AAS63598.1"/>
    </source>
</evidence>
<reference evidence="3" key="3">
    <citation type="journal article" date="2004" name="DNA Res.">
        <title>Complete genome sequence of Yersinia pestis strain 91001, an isolate avirulent to humans.</title>
        <authorList>
            <person name="Song Y."/>
            <person name="Tong Z."/>
            <person name="Wang J."/>
            <person name="Wang L."/>
            <person name="Guo Z."/>
            <person name="Han Y."/>
            <person name="Zhang J."/>
            <person name="Pei D."/>
            <person name="Zhou D."/>
            <person name="Qin H."/>
            <person name="Pang X."/>
            <person name="Han Y."/>
            <person name="Zhai J."/>
            <person name="Li M."/>
            <person name="Cui B."/>
            <person name="Qi Z."/>
            <person name="Jin L."/>
            <person name="Dai R."/>
            <person name="Chen F."/>
            <person name="Li S."/>
            <person name="Ye C."/>
            <person name="Du Z."/>
            <person name="Lin W."/>
            <person name="Wang J."/>
            <person name="Yu J."/>
            <person name="Yang H."/>
            <person name="Wang J."/>
            <person name="Huang P."/>
            <person name="Yang R."/>
        </authorList>
    </citation>
    <scope>NUCLEOTIDE SEQUENCE [LARGE SCALE GENOMIC DNA]</scope>
    <source>
        <strain evidence="3">91001 / Biovar Mediaevalis</strain>
    </source>
</reference>
<dbReference type="Proteomes" id="UP000001019">
    <property type="component" value="Chromosome"/>
</dbReference>
<gene>
    <name evidence="1" type="ordered locus">y3431</name>
    <name evidence="2" type="ordered locus">YP_3438</name>
</gene>
<dbReference type="Gene3D" id="1.25.40.10">
    <property type="entry name" value="Tetratricopeptide repeat domain"/>
    <property type="match status" value="1"/>
</dbReference>
<accession>Q74QM6</accession>
<reference evidence="1 4" key="1">
    <citation type="journal article" date="2002" name="J. Bacteriol.">
        <title>Genome sequence of Yersinia pestis KIM.</title>
        <authorList>
            <person name="Deng W."/>
            <person name="Burland V."/>
            <person name="Plunkett G.III."/>
            <person name="Boutin A."/>
            <person name="Mayhew G.F."/>
            <person name="Liss P."/>
            <person name="Perna N.T."/>
            <person name="Rose D.J."/>
            <person name="Mau B."/>
            <person name="Zhou S."/>
            <person name="Schwartz D.C."/>
            <person name="Fetherston J.D."/>
            <person name="Lindler L.E."/>
            <person name="Brubaker R.R."/>
            <person name="Plana G.V."/>
            <person name="Straley S.C."/>
            <person name="McDonough K.A."/>
            <person name="Nilles M.L."/>
            <person name="Matson J.S."/>
            <person name="Blattner F.R."/>
            <person name="Perry R.D."/>
        </authorList>
    </citation>
    <scope>NUCLEOTIDE SEQUENCE [LARGE SCALE GENOMIC DNA]</scope>
    <source>
        <strain evidence="1">KIM</strain>
        <strain evidence="4">KIM10+ / Biovar Mediaevalis</strain>
    </source>
</reference>
<evidence type="ECO:0008006" key="5">
    <source>
        <dbReference type="Google" id="ProtNLM"/>
    </source>
</evidence>
<dbReference type="AlphaFoldDB" id="Q8CKI7"/>
<dbReference type="SUPFAM" id="SSF48452">
    <property type="entry name" value="TPR-like"/>
    <property type="match status" value="1"/>
</dbReference>
<dbReference type="EMBL" id="AE017042">
    <property type="protein sequence ID" value="AAS63598.1"/>
    <property type="molecule type" value="Genomic_DNA"/>
</dbReference>
<reference evidence="2" key="4">
    <citation type="submission" date="2016-05" db="EMBL/GenBank/DDBJ databases">
        <title>Reannotation of Yersinia pestis strain 91001 based on omics data.</title>
        <authorList>
            <person name="Yiqing M."/>
        </authorList>
    </citation>
    <scope>NUCLEOTIDE SEQUENCE</scope>
    <source>
        <strain evidence="2">91001</strain>
    </source>
</reference>
<evidence type="ECO:0000313" key="1">
    <source>
        <dbReference type="EMBL" id="AAM86980.1"/>
    </source>
</evidence>
<sequence>MSGRIFGMETPGVSNPIERRFMQAHDDWLTFAGNKKAKLLLWQANEADEPLLKTYFQVQEENACAVIQFDDVFETAEQFTDAIIKHIIHFYHQRREGSAAAGITADWHPPELTSPGSHQVLFTIAKSLIQHHPDVFPGFVWVFRPNIVVSEPRFTEWLLTLTADLCLDPWLAERLRLVLYGELSDGIQSLSQAAPENIQLINGVYHMAGAPGEMVEESTERGPGADFRRLFIALTETIPLNDPSRLARLQKQALNISQKEGWFDQSVVIYLLVGAAQLKWQDFPRALSAYQSAAQEGENAIIADHPAGNKLVANALFGEASVYFSQKEYAMAAQCYESIAPYTEAAADAVLTIETWRMSAYCWWEDNYFTLAWNAGLNALKIGLPLGDDIKTNSSLGVAAYWMHQHYGRWENYDDELRTVLSALYGDEWLDIITPLDQRNITLAAG</sequence>
<reference evidence="2" key="2">
    <citation type="submission" date="2003-04" db="EMBL/GenBank/DDBJ databases">
        <authorList>
            <person name="Song Y."/>
            <person name="Tong Z."/>
            <person name="Wang L."/>
            <person name="Han Y."/>
            <person name="Zhang J."/>
            <person name="Pei D."/>
            <person name="Wang J."/>
            <person name="Zhou D."/>
            <person name="Han Y."/>
            <person name="Pang X."/>
            <person name="Zhai J."/>
            <person name="Chen F."/>
            <person name="Qin H."/>
            <person name="Wang J."/>
            <person name="Li S."/>
            <person name="Guo Z."/>
            <person name="Ye C."/>
            <person name="Du Z."/>
            <person name="Lin W."/>
            <person name="Wang J."/>
            <person name="Yu J."/>
            <person name="Yang H."/>
            <person name="Wang J."/>
            <person name="Huang P."/>
            <person name="Yang R."/>
        </authorList>
    </citation>
    <scope>NUCLEOTIDE SEQUENCE</scope>
    <source>
        <strain evidence="2">91001</strain>
    </source>
</reference>
<dbReference type="Proteomes" id="UP000002490">
    <property type="component" value="Chromosome"/>
</dbReference>
<dbReference type="DNASU" id="1148378"/>
<dbReference type="HOGENOM" id="CLU_049740_0_0_6"/>
<dbReference type="EMBL" id="AE009952">
    <property type="protein sequence ID" value="AAM86980.1"/>
    <property type="molecule type" value="Genomic_DNA"/>
</dbReference>
<protein>
    <recommendedName>
        <fullName evidence="5">Tetratricopeptide repeat protein</fullName>
    </recommendedName>
</protein>
<evidence type="ECO:0000313" key="4">
    <source>
        <dbReference type="Proteomes" id="UP000002490"/>
    </source>
</evidence>
<organism evidence="1 4">
    <name type="scientific">Yersinia pestis</name>
    <dbReference type="NCBI Taxonomy" id="632"/>
    <lineage>
        <taxon>Bacteria</taxon>
        <taxon>Pseudomonadati</taxon>
        <taxon>Pseudomonadota</taxon>
        <taxon>Gammaproteobacteria</taxon>
        <taxon>Enterobacterales</taxon>
        <taxon>Yersiniaceae</taxon>
        <taxon>Yersinia</taxon>
    </lineage>
</organism>
<dbReference type="KEGG" id="ypk:y3431"/>